<dbReference type="Proteomes" id="UP001066276">
    <property type="component" value="Chromosome 2_1"/>
</dbReference>
<accession>A0AAV7VGK0</accession>
<evidence type="ECO:0000313" key="3">
    <source>
        <dbReference type="Proteomes" id="UP001066276"/>
    </source>
</evidence>
<comment type="caution">
    <text evidence="2">The sequence shown here is derived from an EMBL/GenBank/DDBJ whole genome shotgun (WGS) entry which is preliminary data.</text>
</comment>
<name>A0AAV7VGK0_PLEWA</name>
<feature type="region of interest" description="Disordered" evidence="1">
    <location>
        <begin position="100"/>
        <end position="123"/>
    </location>
</feature>
<keyword evidence="3" id="KW-1185">Reference proteome</keyword>
<dbReference type="EMBL" id="JANPWB010000003">
    <property type="protein sequence ID" value="KAJ1199320.1"/>
    <property type="molecule type" value="Genomic_DNA"/>
</dbReference>
<sequence length="123" mass="13786">MGTPSDASDADFRIRETKETTDFKEEEFRAEPRKTEEEKPPDAEKESGPKVPEPHTLTAGHPPPPNPENSPSLHANPKNPHKAPHNRLTFGISCVLFSGIRGRQDDLTSTEPKGRVKTRRLKR</sequence>
<protein>
    <submittedName>
        <fullName evidence="2">Uncharacterized protein</fullName>
    </submittedName>
</protein>
<proteinExistence type="predicted"/>
<reference evidence="2" key="1">
    <citation type="journal article" date="2022" name="bioRxiv">
        <title>Sequencing and chromosome-scale assembly of the giantPleurodeles waltlgenome.</title>
        <authorList>
            <person name="Brown T."/>
            <person name="Elewa A."/>
            <person name="Iarovenko S."/>
            <person name="Subramanian E."/>
            <person name="Araus A.J."/>
            <person name="Petzold A."/>
            <person name="Susuki M."/>
            <person name="Suzuki K.-i.T."/>
            <person name="Hayashi T."/>
            <person name="Toyoda A."/>
            <person name="Oliveira C."/>
            <person name="Osipova E."/>
            <person name="Leigh N.D."/>
            <person name="Simon A."/>
            <person name="Yun M.H."/>
        </authorList>
    </citation>
    <scope>NUCLEOTIDE SEQUENCE</scope>
    <source>
        <strain evidence="2">20211129_DDA</strain>
        <tissue evidence="2">Liver</tissue>
    </source>
</reference>
<evidence type="ECO:0000256" key="1">
    <source>
        <dbReference type="SAM" id="MobiDB-lite"/>
    </source>
</evidence>
<dbReference type="AlphaFoldDB" id="A0AAV7VGK0"/>
<evidence type="ECO:0000313" key="2">
    <source>
        <dbReference type="EMBL" id="KAJ1199320.1"/>
    </source>
</evidence>
<organism evidence="2 3">
    <name type="scientific">Pleurodeles waltl</name>
    <name type="common">Iberian ribbed newt</name>
    <dbReference type="NCBI Taxonomy" id="8319"/>
    <lineage>
        <taxon>Eukaryota</taxon>
        <taxon>Metazoa</taxon>
        <taxon>Chordata</taxon>
        <taxon>Craniata</taxon>
        <taxon>Vertebrata</taxon>
        <taxon>Euteleostomi</taxon>
        <taxon>Amphibia</taxon>
        <taxon>Batrachia</taxon>
        <taxon>Caudata</taxon>
        <taxon>Salamandroidea</taxon>
        <taxon>Salamandridae</taxon>
        <taxon>Pleurodelinae</taxon>
        <taxon>Pleurodeles</taxon>
    </lineage>
</organism>
<gene>
    <name evidence="2" type="ORF">NDU88_003157</name>
</gene>
<feature type="region of interest" description="Disordered" evidence="1">
    <location>
        <begin position="1"/>
        <end position="86"/>
    </location>
</feature>
<feature type="compositionally biased region" description="Basic and acidic residues" evidence="1">
    <location>
        <begin position="10"/>
        <end position="48"/>
    </location>
</feature>